<evidence type="ECO:0000313" key="2">
    <source>
        <dbReference type="Proteomes" id="UP000193040"/>
    </source>
</evidence>
<reference evidence="1 2" key="1">
    <citation type="submission" date="2017-03" db="EMBL/GenBank/DDBJ databases">
        <title>Genomic insights into Mycobacterium simiae human colonization.</title>
        <authorList>
            <person name="Steffani J.L."/>
            <person name="Brunck M.E."/>
            <person name="Cruz E."/>
            <person name="Montiel R."/>
            <person name="Barona F."/>
        </authorList>
    </citation>
    <scope>NUCLEOTIDE SEQUENCE [LARGE SCALE GENOMIC DNA]</scope>
    <source>
        <strain evidence="1 2">MsiGto</strain>
    </source>
</reference>
<proteinExistence type="predicted"/>
<organism evidence="1 2">
    <name type="scientific">Mycobacterium simiae</name>
    <name type="common">Mycobacterium habana</name>
    <dbReference type="NCBI Taxonomy" id="1784"/>
    <lineage>
        <taxon>Bacteria</taxon>
        <taxon>Bacillati</taxon>
        <taxon>Actinomycetota</taxon>
        <taxon>Actinomycetes</taxon>
        <taxon>Mycobacteriales</taxon>
        <taxon>Mycobacteriaceae</taxon>
        <taxon>Mycobacterium</taxon>
        <taxon>Mycobacterium simiae complex</taxon>
    </lineage>
</organism>
<dbReference type="Proteomes" id="UP000193040">
    <property type="component" value="Unassembled WGS sequence"/>
</dbReference>
<evidence type="ECO:0000313" key="1">
    <source>
        <dbReference type="EMBL" id="ORJ61163.1"/>
    </source>
</evidence>
<dbReference type="Pfam" id="PF21790">
    <property type="entry name" value="OGG"/>
    <property type="match status" value="1"/>
</dbReference>
<dbReference type="RefSeq" id="WP_084950328.1">
    <property type="nucleotide sequence ID" value="NZ_MZZM01000016.1"/>
</dbReference>
<accession>A0A1X0Y7U1</accession>
<protein>
    <submittedName>
        <fullName evidence="1">Uncharacterized protein</fullName>
    </submittedName>
</protein>
<dbReference type="InterPro" id="IPR048868">
    <property type="entry name" value="OGG-like_put"/>
</dbReference>
<dbReference type="AlphaFoldDB" id="A0A1X0Y7U1"/>
<keyword evidence="2" id="KW-1185">Reference proteome</keyword>
<name>A0A1X0Y7U1_MYCSI</name>
<comment type="caution">
    <text evidence="1">The sequence shown here is derived from an EMBL/GenBank/DDBJ whole genome shotgun (WGS) entry which is preliminary data.</text>
</comment>
<dbReference type="EMBL" id="MZZM01000016">
    <property type="protein sequence ID" value="ORJ61163.1"/>
    <property type="molecule type" value="Genomic_DNA"/>
</dbReference>
<gene>
    <name evidence="1" type="ORF">B5M45_13120</name>
</gene>
<sequence>MTATPLEDIHLPREAIAKLAHVHVTDWIDNHKVEVGRDWWTSTLQKYGFEDTLVGETIHRADVFALAVQAAETPSAALTLLWNSLAWGSGRKRRNNKARIASVARDRESVAVQLQQAAWLSRTNPGAAYRLLYPNNRTAIRELGPAFFTKYLYFAGGGAANHPCCILDKNVALALRKTCGWRSLPTKNWIDTGYERYAALLARWARQQRLARFDVIERWLFEEGKRLQDERKRPA</sequence>